<organism evidence="1">
    <name type="scientific">marine sediment metagenome</name>
    <dbReference type="NCBI Taxonomy" id="412755"/>
    <lineage>
        <taxon>unclassified sequences</taxon>
        <taxon>metagenomes</taxon>
        <taxon>ecological metagenomes</taxon>
    </lineage>
</organism>
<reference evidence="1" key="1">
    <citation type="journal article" date="2015" name="Nature">
        <title>Complex archaea that bridge the gap between prokaryotes and eukaryotes.</title>
        <authorList>
            <person name="Spang A."/>
            <person name="Saw J.H."/>
            <person name="Jorgensen S.L."/>
            <person name="Zaremba-Niedzwiedzka K."/>
            <person name="Martijn J."/>
            <person name="Lind A.E."/>
            <person name="van Eijk R."/>
            <person name="Schleper C."/>
            <person name="Guy L."/>
            <person name="Ettema T.J."/>
        </authorList>
    </citation>
    <scope>NUCLEOTIDE SEQUENCE</scope>
</reference>
<dbReference type="EMBL" id="LAZR01000979">
    <property type="protein sequence ID" value="KKN53267.1"/>
    <property type="molecule type" value="Genomic_DNA"/>
</dbReference>
<dbReference type="AlphaFoldDB" id="A0A0F9RTQ8"/>
<accession>A0A0F9RTQ8</accession>
<name>A0A0F9RTQ8_9ZZZZ</name>
<comment type="caution">
    <text evidence="1">The sequence shown here is derived from an EMBL/GenBank/DDBJ whole genome shotgun (WGS) entry which is preliminary data.</text>
</comment>
<evidence type="ECO:0000313" key="1">
    <source>
        <dbReference type="EMBL" id="KKN53267.1"/>
    </source>
</evidence>
<proteinExistence type="predicted"/>
<gene>
    <name evidence="1" type="ORF">LCGC14_0604010</name>
</gene>
<sequence length="248" mass="29066">MIPIPNKNEQHSENNELKEVVPKDKPIYVKVSEETRALIDKHKLQGTTISDIVKNGIKCYDNFKSISPEASSVFEKYRKPGESNIGFIERGIKYFGDQKDLDRDLWVRARDEMKMMLIGKTTFNQLIAAAEAPKDRLDKPFSKNVAIDLILWYNNSRPLKSLSMTEIIEAVQKVWVVANYFHTIDVKKESEDQFHLLFRHRQNKRYSLYWRGYFEKLFTSEELPFKCEVESQAFDETLSIIVKVGYEK</sequence>
<protein>
    <submittedName>
        <fullName evidence="1">Uncharacterized protein</fullName>
    </submittedName>
</protein>